<feature type="domain" description="HAMP" evidence="13">
    <location>
        <begin position="190"/>
        <end position="243"/>
    </location>
</feature>
<dbReference type="Gene3D" id="3.30.565.10">
    <property type="entry name" value="Histidine kinase-like ATPase, C-terminal domain"/>
    <property type="match status" value="1"/>
</dbReference>
<evidence type="ECO:0000313" key="14">
    <source>
        <dbReference type="EMBL" id="AVO54475.1"/>
    </source>
</evidence>
<evidence type="ECO:0000256" key="11">
    <source>
        <dbReference type="SAM" id="Phobius"/>
    </source>
</evidence>
<accession>A0A2R3QRR7</accession>
<keyword evidence="8 11" id="KW-1133">Transmembrane helix</keyword>
<evidence type="ECO:0000259" key="12">
    <source>
        <dbReference type="PROSITE" id="PS50109"/>
    </source>
</evidence>
<dbReference type="InterPro" id="IPR003661">
    <property type="entry name" value="HisK_dim/P_dom"/>
</dbReference>
<dbReference type="SUPFAM" id="SSF55874">
    <property type="entry name" value="ATPase domain of HSP90 chaperone/DNA topoisomerase II/histidine kinase"/>
    <property type="match status" value="1"/>
</dbReference>
<keyword evidence="4" id="KW-0597">Phosphoprotein</keyword>
<name>A0A2R3QRR7_ECTME</name>
<dbReference type="Pfam" id="PF00512">
    <property type="entry name" value="HisKA"/>
    <property type="match status" value="1"/>
</dbReference>
<evidence type="ECO:0000256" key="4">
    <source>
        <dbReference type="ARBA" id="ARBA00022553"/>
    </source>
</evidence>
<dbReference type="InterPro" id="IPR004358">
    <property type="entry name" value="Sig_transdc_His_kin-like_C"/>
</dbReference>
<evidence type="ECO:0000256" key="5">
    <source>
        <dbReference type="ARBA" id="ARBA00022679"/>
    </source>
</evidence>
<feature type="transmembrane region" description="Helical" evidence="11">
    <location>
        <begin position="20"/>
        <end position="43"/>
    </location>
</feature>
<evidence type="ECO:0000256" key="8">
    <source>
        <dbReference type="ARBA" id="ARBA00022989"/>
    </source>
</evidence>
<dbReference type="SUPFAM" id="SSF47384">
    <property type="entry name" value="Homodimeric domain of signal transducing histidine kinase"/>
    <property type="match status" value="1"/>
</dbReference>
<reference evidence="14 15" key="1">
    <citation type="submission" date="2018-03" db="EMBL/GenBank/DDBJ databases">
        <title>Complete genome sequence and methylome analysis of Pseudomonas mendocina NEB 698.</title>
        <authorList>
            <person name="Morgan R.D."/>
        </authorList>
    </citation>
    <scope>NUCLEOTIDE SEQUENCE [LARGE SCALE GENOMIC DNA]</scope>
    <source>
        <strain evidence="14 15">NEB698</strain>
    </source>
</reference>
<dbReference type="InterPro" id="IPR050428">
    <property type="entry name" value="TCS_sensor_his_kinase"/>
</dbReference>
<evidence type="ECO:0000256" key="9">
    <source>
        <dbReference type="ARBA" id="ARBA00023012"/>
    </source>
</evidence>
<dbReference type="InterPro" id="IPR003660">
    <property type="entry name" value="HAMP_dom"/>
</dbReference>
<dbReference type="RefSeq" id="WP_106739207.1">
    <property type="nucleotide sequence ID" value="NZ_CP027657.1"/>
</dbReference>
<dbReference type="CDD" id="cd00082">
    <property type="entry name" value="HisKA"/>
    <property type="match status" value="1"/>
</dbReference>
<dbReference type="EC" id="2.7.13.3" evidence="3"/>
<evidence type="ECO:0000259" key="13">
    <source>
        <dbReference type="PROSITE" id="PS50885"/>
    </source>
</evidence>
<dbReference type="InterPro" id="IPR003594">
    <property type="entry name" value="HATPase_dom"/>
</dbReference>
<evidence type="ECO:0000256" key="6">
    <source>
        <dbReference type="ARBA" id="ARBA00022692"/>
    </source>
</evidence>
<keyword evidence="5" id="KW-0808">Transferase</keyword>
<dbReference type="PROSITE" id="PS50885">
    <property type="entry name" value="HAMP"/>
    <property type="match status" value="1"/>
</dbReference>
<comment type="catalytic activity">
    <reaction evidence="1">
        <text>ATP + protein L-histidine = ADP + protein N-phospho-L-histidine.</text>
        <dbReference type="EC" id="2.7.13.3"/>
    </reaction>
</comment>
<dbReference type="OrthoDB" id="9804645at2"/>
<dbReference type="GO" id="GO:0005886">
    <property type="term" value="C:plasma membrane"/>
    <property type="evidence" value="ECO:0007669"/>
    <property type="project" value="TreeGrafter"/>
</dbReference>
<evidence type="ECO:0000256" key="7">
    <source>
        <dbReference type="ARBA" id="ARBA00022777"/>
    </source>
</evidence>
<dbReference type="InterPro" id="IPR036097">
    <property type="entry name" value="HisK_dim/P_sf"/>
</dbReference>
<feature type="domain" description="Histidine kinase" evidence="12">
    <location>
        <begin position="251"/>
        <end position="462"/>
    </location>
</feature>
<evidence type="ECO:0000256" key="10">
    <source>
        <dbReference type="ARBA" id="ARBA00023136"/>
    </source>
</evidence>
<dbReference type="SMART" id="SM00387">
    <property type="entry name" value="HATPase_c"/>
    <property type="match status" value="1"/>
</dbReference>
<dbReference type="Pfam" id="PF02518">
    <property type="entry name" value="HATPase_c"/>
    <property type="match status" value="1"/>
</dbReference>
<dbReference type="GO" id="GO:0000155">
    <property type="term" value="F:phosphorelay sensor kinase activity"/>
    <property type="evidence" value="ECO:0007669"/>
    <property type="project" value="InterPro"/>
</dbReference>
<dbReference type="EMBL" id="CP027657">
    <property type="protein sequence ID" value="AVO54475.1"/>
    <property type="molecule type" value="Genomic_DNA"/>
</dbReference>
<evidence type="ECO:0000256" key="1">
    <source>
        <dbReference type="ARBA" id="ARBA00000085"/>
    </source>
</evidence>
<organism evidence="14 15">
    <name type="scientific">Ectopseudomonas mendocina</name>
    <name type="common">Pseudomonas mendocina</name>
    <dbReference type="NCBI Taxonomy" id="300"/>
    <lineage>
        <taxon>Bacteria</taxon>
        <taxon>Pseudomonadati</taxon>
        <taxon>Pseudomonadota</taxon>
        <taxon>Gammaproteobacteria</taxon>
        <taxon>Pseudomonadales</taxon>
        <taxon>Pseudomonadaceae</taxon>
        <taxon>Ectopseudomonas</taxon>
    </lineage>
</organism>
<dbReference type="AlphaFoldDB" id="A0A2R3QRR7"/>
<keyword evidence="6 11" id="KW-0812">Transmembrane</keyword>
<sequence length="470" mass="52488">MSLVNVFSLKQLFATSNFRQASTIAFICLLIALTSIIFSNHLLELVMRSHVRDMILNDVRSQQLHGRLLRAEHVVAALKYREPFENRKERHAIVVDDMGRPLYGDRQLLPGLACQGECNGNWRHATLRDVEGNETEILGLLVPLADGGRYFSAYDLRPMLERTRIIPLIAGAGLLLVLLLILLISLPFSRRNLARINLIHDALFRYASGDHSARAPSARDGDEFDQLGGEINLSLQRIDRLMEEVKTVTSHIAHELRTPLTRLQSRLLSVSEKLEGESRDELLRAVQDSERIQSLFRAVMRVGEVETGRCAHHFEAIKARRLLEDVREYYLPMAEERECPLLIECAPEHCIYGDAALLFQALANLVDNALKYSPSGSPIVLAAGSVRDRQTMSVADRGKGIPRELNAKAMERFSRLDTSGNIPGNGLGLTLTRAICDLHGGRLVLADNQPGLRAILEIKSAPIGVEKRLP</sequence>
<gene>
    <name evidence="14" type="ORF">C7A17_17475</name>
</gene>
<dbReference type="CDD" id="cd00075">
    <property type="entry name" value="HATPase"/>
    <property type="match status" value="1"/>
</dbReference>
<protein>
    <recommendedName>
        <fullName evidence="3">histidine kinase</fullName>
        <ecNumber evidence="3">2.7.13.3</ecNumber>
    </recommendedName>
</protein>
<evidence type="ECO:0000256" key="2">
    <source>
        <dbReference type="ARBA" id="ARBA00004370"/>
    </source>
</evidence>
<evidence type="ECO:0000313" key="15">
    <source>
        <dbReference type="Proteomes" id="UP000238327"/>
    </source>
</evidence>
<dbReference type="Proteomes" id="UP000238327">
    <property type="component" value="Chromosome"/>
</dbReference>
<keyword evidence="9" id="KW-0902">Two-component regulatory system</keyword>
<evidence type="ECO:0000256" key="3">
    <source>
        <dbReference type="ARBA" id="ARBA00012438"/>
    </source>
</evidence>
<dbReference type="SMART" id="SM00388">
    <property type="entry name" value="HisKA"/>
    <property type="match status" value="1"/>
</dbReference>
<dbReference type="PROSITE" id="PS50109">
    <property type="entry name" value="HIS_KIN"/>
    <property type="match status" value="1"/>
</dbReference>
<proteinExistence type="predicted"/>
<dbReference type="Gene3D" id="1.10.287.130">
    <property type="match status" value="1"/>
</dbReference>
<dbReference type="PANTHER" id="PTHR45436:SF8">
    <property type="entry name" value="HISTIDINE KINASE"/>
    <property type="match status" value="1"/>
</dbReference>
<keyword evidence="7 14" id="KW-0418">Kinase</keyword>
<dbReference type="InterPro" id="IPR036890">
    <property type="entry name" value="HATPase_C_sf"/>
</dbReference>
<dbReference type="InterPro" id="IPR005467">
    <property type="entry name" value="His_kinase_dom"/>
</dbReference>
<dbReference type="PRINTS" id="PR00344">
    <property type="entry name" value="BCTRLSENSOR"/>
</dbReference>
<feature type="transmembrane region" description="Helical" evidence="11">
    <location>
        <begin position="165"/>
        <end position="188"/>
    </location>
</feature>
<dbReference type="PANTHER" id="PTHR45436">
    <property type="entry name" value="SENSOR HISTIDINE KINASE YKOH"/>
    <property type="match status" value="1"/>
</dbReference>
<keyword evidence="10 11" id="KW-0472">Membrane</keyword>
<comment type="subcellular location">
    <subcellularLocation>
        <location evidence="2">Membrane</location>
    </subcellularLocation>
</comment>